<dbReference type="PANTHER" id="PTHR43308">
    <property type="entry name" value="OUTER MEMBRANE PROTEIN ALPHA-RELATED"/>
    <property type="match status" value="1"/>
</dbReference>
<dbReference type="Pfam" id="PF00395">
    <property type="entry name" value="SLH"/>
    <property type="match status" value="3"/>
</dbReference>
<dbReference type="InterPro" id="IPR003343">
    <property type="entry name" value="Big_2"/>
</dbReference>
<dbReference type="EMBL" id="JBHMAG010000016">
    <property type="protein sequence ID" value="MFB9754908.1"/>
    <property type="molecule type" value="Genomic_DNA"/>
</dbReference>
<dbReference type="InterPro" id="IPR013378">
    <property type="entry name" value="InlB-like_B-rpt"/>
</dbReference>
<gene>
    <name evidence="4" type="ORF">ACFFNY_25320</name>
</gene>
<dbReference type="Gene3D" id="2.40.10.500">
    <property type="match status" value="2"/>
</dbReference>
<dbReference type="InterPro" id="IPR044060">
    <property type="entry name" value="Bacterial_rp_domain"/>
</dbReference>
<dbReference type="Gene3D" id="2.60.40.1080">
    <property type="match status" value="1"/>
</dbReference>
<evidence type="ECO:0000313" key="4">
    <source>
        <dbReference type="EMBL" id="MFB9754908.1"/>
    </source>
</evidence>
<comment type="subcellular location">
    <subcellularLocation>
        <location evidence="1">Cell envelope</location>
    </subcellularLocation>
</comment>
<keyword evidence="5" id="KW-1185">Reference proteome</keyword>
<dbReference type="InterPro" id="IPR042229">
    <property type="entry name" value="Listeria/Bacterioides_rpt_sf"/>
</dbReference>
<evidence type="ECO:0000256" key="2">
    <source>
        <dbReference type="SAM" id="MobiDB-lite"/>
    </source>
</evidence>
<accession>A0ABV5W2V2</accession>
<dbReference type="PROSITE" id="PS51272">
    <property type="entry name" value="SLH"/>
    <property type="match status" value="3"/>
</dbReference>
<dbReference type="Pfam" id="PF09479">
    <property type="entry name" value="Flg_new"/>
    <property type="match status" value="2"/>
</dbReference>
<feature type="domain" description="SLH" evidence="3">
    <location>
        <begin position="904"/>
        <end position="963"/>
    </location>
</feature>
<dbReference type="PANTHER" id="PTHR43308:SF5">
    <property type="entry name" value="S-LAYER PROTEIN _ PEPTIDOGLYCAN ENDO-BETA-N-ACETYLGLUCOSAMINIDASE"/>
    <property type="match status" value="1"/>
</dbReference>
<feature type="domain" description="SLH" evidence="3">
    <location>
        <begin position="964"/>
        <end position="1027"/>
    </location>
</feature>
<feature type="region of interest" description="Disordered" evidence="2">
    <location>
        <begin position="650"/>
        <end position="678"/>
    </location>
</feature>
<reference evidence="4 5" key="1">
    <citation type="submission" date="2024-09" db="EMBL/GenBank/DDBJ databases">
        <authorList>
            <person name="Sun Q."/>
            <person name="Mori K."/>
        </authorList>
    </citation>
    <scope>NUCLEOTIDE SEQUENCE [LARGE SCALE GENOMIC DNA]</scope>
    <source>
        <strain evidence="4 5">JCM 12520</strain>
    </source>
</reference>
<dbReference type="RefSeq" id="WP_344909935.1">
    <property type="nucleotide sequence ID" value="NZ_BAAAYO010000008.1"/>
</dbReference>
<dbReference type="SMART" id="SM00635">
    <property type="entry name" value="BID_2"/>
    <property type="match status" value="1"/>
</dbReference>
<evidence type="ECO:0000256" key="1">
    <source>
        <dbReference type="ARBA" id="ARBA00004196"/>
    </source>
</evidence>
<sequence length="1094" mass="114084">MTDITYGAFTLSPYGIAVDHNENVYVTETANNSLTPNNKIRKLTHGTNVWSDITYGKTFLNPFGIGVDSSGNVYVADAPFQNGSGKIYKLEALDPGHNWVDISYNYTFQRPLDIAIDSNNNVYVTDVSHVGSSGKIVQLTPGATTWSEIPFTSNTMGVPYFLTVDSYDNLYATQVTDGKVFQLKSGSSDWVQIASLENTPLMDIAVDSRGAVFALNNSMFTKNILQLKAGLHYDGNDSTDGTLPSHVSLHNVGETVTVLGNTGELVKTGFKFGGWNTAANVTGTTYAPGDSVTLTQSLKLFAIWKPIGTVTYVGNGSTGGTVPVDSTQYDPGQSAIVADNSGSLTRTGYTFAGWNTSPIGLGTPYSPGSALPLTGNATLYAVWLPLPSYTVSYAAGQGGTIQGVASENVYVGSKPTSVPTATPDSGYVFLGWSSDGGTTLLTSQQVADTSPTGPIVYTAYFQPPVYLTGITLDIDAYTLVVGQTHQTVANAVYSDRSIVPLSAGVTYSSDNPAVADVTPQGLVTALERGQTVITATYREKQAQVTVTVSPLPASGLTVTSSDPSGTGFDGNTTIAVAEPVGEGLQRLFFNFGSGSVTVPYVGDALTGYAALPANGLLRAANGDKIGVADVDANGKAIKFGFTVAKVADEPVSDDNTVGGPGGGSSSPSGPNVPSQPREENVDVLVNGKAESAGKATTTESNGVRTTSVLIDPNKLQAKLDAEGKHAVVTIPVQSTSNVIVGELSGLTVKNMETADATLVLQTPKGSYSLPASQIDIGSVLAKLGDSVKLEDIKVRIAIAETPAAMNSVIQEAADKSGFTVMAPSLDFVVTVELQGKTVELNDFSAYVERTIALPQQVDPNKITTGVVIDPDGTVRHVPTKVVNKDGSSFAVINSLTNSSYSVVWHPLAFADVEKHWSKEAVNDMGSRMVVNGVSDASFRPDANITRAEFAAIVVRGLGLKLDKKSASFSDVAADAWYAGAVQAAAANGLVAGFEDGTFRPNDAITREQAMTIVAKAMKRTGLADKIGPVNPASTLAAFADGASSADWAKDGIAGAVKAGLVSGRDNGMLSPKASVTRAEVATLIQRLLQKSGLI</sequence>
<dbReference type="InterPro" id="IPR008964">
    <property type="entry name" value="Invasin/intimin_cell_adhesion"/>
</dbReference>
<dbReference type="CDD" id="cd05819">
    <property type="entry name" value="NHL"/>
    <property type="match status" value="1"/>
</dbReference>
<organism evidence="4 5">
    <name type="scientific">Paenibacillus hodogayensis</name>
    <dbReference type="NCBI Taxonomy" id="279208"/>
    <lineage>
        <taxon>Bacteria</taxon>
        <taxon>Bacillati</taxon>
        <taxon>Bacillota</taxon>
        <taxon>Bacilli</taxon>
        <taxon>Bacillales</taxon>
        <taxon>Paenibacillaceae</taxon>
        <taxon>Paenibacillus</taxon>
    </lineage>
</organism>
<dbReference type="SUPFAM" id="SSF101898">
    <property type="entry name" value="NHL repeat"/>
    <property type="match status" value="1"/>
</dbReference>
<comment type="caution">
    <text evidence="4">The sequence shown here is derived from an EMBL/GenBank/DDBJ whole genome shotgun (WGS) entry which is preliminary data.</text>
</comment>
<dbReference type="SUPFAM" id="SSF49373">
    <property type="entry name" value="Invasin/intimin cell-adhesion fragments"/>
    <property type="match status" value="1"/>
</dbReference>
<dbReference type="InterPro" id="IPR001119">
    <property type="entry name" value="SLH_dom"/>
</dbReference>
<dbReference type="Gene3D" id="2.60.40.4270">
    <property type="entry name" value="Listeria-Bacteroides repeat domain"/>
    <property type="match status" value="3"/>
</dbReference>
<protein>
    <submittedName>
        <fullName evidence="4">S-layer homology domain-containing protein</fullName>
    </submittedName>
</protein>
<dbReference type="Proteomes" id="UP001589619">
    <property type="component" value="Unassembled WGS sequence"/>
</dbReference>
<evidence type="ECO:0000313" key="5">
    <source>
        <dbReference type="Proteomes" id="UP001589619"/>
    </source>
</evidence>
<proteinExistence type="predicted"/>
<dbReference type="InterPro" id="IPR051465">
    <property type="entry name" value="Cell_Envelope_Struct_Comp"/>
</dbReference>
<dbReference type="Pfam" id="PF18998">
    <property type="entry name" value="Flg_new_2"/>
    <property type="match status" value="1"/>
</dbReference>
<name>A0ABV5W2V2_9BACL</name>
<feature type="domain" description="SLH" evidence="3">
    <location>
        <begin position="1035"/>
        <end position="1094"/>
    </location>
</feature>
<evidence type="ECO:0000259" key="3">
    <source>
        <dbReference type="PROSITE" id="PS51272"/>
    </source>
</evidence>
<dbReference type="Pfam" id="PF02368">
    <property type="entry name" value="Big_2"/>
    <property type="match status" value="1"/>
</dbReference>